<evidence type="ECO:0000256" key="1">
    <source>
        <dbReference type="SAM" id="Phobius"/>
    </source>
</evidence>
<protein>
    <submittedName>
        <fullName evidence="2">Uncharacterized protein</fullName>
    </submittedName>
</protein>
<dbReference type="EMBL" id="GBXM01012927">
    <property type="protein sequence ID" value="JAH95650.1"/>
    <property type="molecule type" value="Transcribed_RNA"/>
</dbReference>
<reference evidence="2" key="1">
    <citation type="submission" date="2014-11" db="EMBL/GenBank/DDBJ databases">
        <authorList>
            <person name="Amaro Gonzalez C."/>
        </authorList>
    </citation>
    <scope>NUCLEOTIDE SEQUENCE</scope>
</reference>
<keyword evidence="1" id="KW-0472">Membrane</keyword>
<reference evidence="2" key="2">
    <citation type="journal article" date="2015" name="Fish Shellfish Immunol.">
        <title>Early steps in the European eel (Anguilla anguilla)-Vibrio vulnificus interaction in the gills: Role of the RtxA13 toxin.</title>
        <authorList>
            <person name="Callol A."/>
            <person name="Pajuelo D."/>
            <person name="Ebbesson L."/>
            <person name="Teles M."/>
            <person name="MacKenzie S."/>
            <person name="Amaro C."/>
        </authorList>
    </citation>
    <scope>NUCLEOTIDE SEQUENCE</scope>
</reference>
<keyword evidence="1" id="KW-1133">Transmembrane helix</keyword>
<keyword evidence="1" id="KW-0812">Transmembrane</keyword>
<accession>A0A0E9X175</accession>
<name>A0A0E9X175_ANGAN</name>
<evidence type="ECO:0000313" key="2">
    <source>
        <dbReference type="EMBL" id="JAH95650.1"/>
    </source>
</evidence>
<sequence>MAKMFWVKITWRMLNFVLVLKNNIFSLNIIFTSVTNSIMVYFIPHRSWSPYDYSRFSFEKFCKLAKNQEIK</sequence>
<feature type="transmembrane region" description="Helical" evidence="1">
    <location>
        <begin position="24"/>
        <end position="43"/>
    </location>
</feature>
<dbReference type="AlphaFoldDB" id="A0A0E9X175"/>
<proteinExistence type="predicted"/>
<organism evidence="2">
    <name type="scientific">Anguilla anguilla</name>
    <name type="common">European freshwater eel</name>
    <name type="synonym">Muraena anguilla</name>
    <dbReference type="NCBI Taxonomy" id="7936"/>
    <lineage>
        <taxon>Eukaryota</taxon>
        <taxon>Metazoa</taxon>
        <taxon>Chordata</taxon>
        <taxon>Craniata</taxon>
        <taxon>Vertebrata</taxon>
        <taxon>Euteleostomi</taxon>
        <taxon>Actinopterygii</taxon>
        <taxon>Neopterygii</taxon>
        <taxon>Teleostei</taxon>
        <taxon>Anguilliformes</taxon>
        <taxon>Anguillidae</taxon>
        <taxon>Anguilla</taxon>
    </lineage>
</organism>